<dbReference type="STRING" id="105231.A0A0U9HUD3"/>
<dbReference type="EMBL" id="DF237039">
    <property type="protein sequence ID" value="GAQ81753.1"/>
    <property type="molecule type" value="Genomic_DNA"/>
</dbReference>
<evidence type="ECO:0000313" key="4">
    <source>
        <dbReference type="Proteomes" id="UP000054558"/>
    </source>
</evidence>
<proteinExistence type="predicted"/>
<reference evidence="3 4" key="1">
    <citation type="journal article" date="2014" name="Nat. Commun.">
        <title>Klebsormidium flaccidum genome reveals primary factors for plant terrestrial adaptation.</title>
        <authorList>
            <person name="Hori K."/>
            <person name="Maruyama F."/>
            <person name="Fujisawa T."/>
            <person name="Togashi T."/>
            <person name="Yamamoto N."/>
            <person name="Seo M."/>
            <person name="Sato S."/>
            <person name="Yamada T."/>
            <person name="Mori H."/>
            <person name="Tajima N."/>
            <person name="Moriyama T."/>
            <person name="Ikeuchi M."/>
            <person name="Watanabe M."/>
            <person name="Wada H."/>
            <person name="Kobayashi K."/>
            <person name="Saito M."/>
            <person name="Masuda T."/>
            <person name="Sasaki-Sekimoto Y."/>
            <person name="Mashiguchi K."/>
            <person name="Awai K."/>
            <person name="Shimojima M."/>
            <person name="Masuda S."/>
            <person name="Iwai M."/>
            <person name="Nobusawa T."/>
            <person name="Narise T."/>
            <person name="Kondo S."/>
            <person name="Saito H."/>
            <person name="Sato R."/>
            <person name="Murakawa M."/>
            <person name="Ihara Y."/>
            <person name="Oshima-Yamada Y."/>
            <person name="Ohtaka K."/>
            <person name="Satoh M."/>
            <person name="Sonobe K."/>
            <person name="Ishii M."/>
            <person name="Ohtani R."/>
            <person name="Kanamori-Sato M."/>
            <person name="Honoki R."/>
            <person name="Miyazaki D."/>
            <person name="Mochizuki H."/>
            <person name="Umetsu J."/>
            <person name="Higashi K."/>
            <person name="Shibata D."/>
            <person name="Kamiya Y."/>
            <person name="Sato N."/>
            <person name="Nakamura Y."/>
            <person name="Tabata S."/>
            <person name="Ida S."/>
            <person name="Kurokawa K."/>
            <person name="Ohta H."/>
        </authorList>
    </citation>
    <scope>NUCLEOTIDE SEQUENCE [LARGE SCALE GENOMIC DNA]</scope>
    <source>
        <strain evidence="3 4">NIES-2285</strain>
    </source>
</reference>
<feature type="compositionally biased region" description="Polar residues" evidence="2">
    <location>
        <begin position="17"/>
        <end position="30"/>
    </location>
</feature>
<feature type="coiled-coil region" evidence="1">
    <location>
        <begin position="807"/>
        <end position="834"/>
    </location>
</feature>
<feature type="region of interest" description="Disordered" evidence="2">
    <location>
        <begin position="772"/>
        <end position="797"/>
    </location>
</feature>
<feature type="compositionally biased region" description="Basic and acidic residues" evidence="2">
    <location>
        <begin position="52"/>
        <end position="70"/>
    </location>
</feature>
<dbReference type="AlphaFoldDB" id="A0A0U9HUD3"/>
<keyword evidence="1" id="KW-0175">Coiled coil</keyword>
<feature type="compositionally biased region" description="Basic residues" evidence="2">
    <location>
        <begin position="521"/>
        <end position="534"/>
    </location>
</feature>
<feature type="coiled-coil region" evidence="1">
    <location>
        <begin position="73"/>
        <end position="107"/>
    </location>
</feature>
<evidence type="ECO:0000313" key="3">
    <source>
        <dbReference type="EMBL" id="GAQ81753.1"/>
    </source>
</evidence>
<feature type="region of interest" description="Disordered" evidence="2">
    <location>
        <begin position="503"/>
        <end position="587"/>
    </location>
</feature>
<dbReference type="PANTHER" id="PTHR43941">
    <property type="entry name" value="STRUCTURAL MAINTENANCE OF CHROMOSOMES PROTEIN 2"/>
    <property type="match status" value="1"/>
</dbReference>
<feature type="region of interest" description="Disordered" evidence="2">
    <location>
        <begin position="1"/>
        <end position="70"/>
    </location>
</feature>
<dbReference type="PANTHER" id="PTHR43941:SF1">
    <property type="entry name" value="STRUCTURAL MAINTENANCE OF CHROMOSOMES PROTEIN 2"/>
    <property type="match status" value="1"/>
</dbReference>
<protein>
    <submittedName>
        <fullName evidence="3">Uncharacterized protein</fullName>
    </submittedName>
</protein>
<feature type="coiled-coil region" evidence="1">
    <location>
        <begin position="250"/>
        <end position="284"/>
    </location>
</feature>
<gene>
    <name evidence="3" type="ORF">KFL_000900080</name>
</gene>
<feature type="region of interest" description="Disordered" evidence="2">
    <location>
        <begin position="639"/>
        <end position="670"/>
    </location>
</feature>
<evidence type="ECO:0000256" key="1">
    <source>
        <dbReference type="SAM" id="Coils"/>
    </source>
</evidence>
<feature type="coiled-coil region" evidence="1">
    <location>
        <begin position="314"/>
        <end position="405"/>
    </location>
</feature>
<keyword evidence="4" id="KW-1185">Reference proteome</keyword>
<organism evidence="3 4">
    <name type="scientific">Klebsormidium nitens</name>
    <name type="common">Green alga</name>
    <name type="synonym">Ulothrix nitens</name>
    <dbReference type="NCBI Taxonomy" id="105231"/>
    <lineage>
        <taxon>Eukaryota</taxon>
        <taxon>Viridiplantae</taxon>
        <taxon>Streptophyta</taxon>
        <taxon>Klebsormidiophyceae</taxon>
        <taxon>Klebsormidiales</taxon>
        <taxon>Klebsormidiaceae</taxon>
        <taxon>Klebsormidium</taxon>
    </lineage>
</organism>
<accession>A0A0U9HUD3</accession>
<dbReference type="Proteomes" id="UP000054558">
    <property type="component" value="Unassembled WGS sequence"/>
</dbReference>
<name>A0A0U9HUD3_KLENI</name>
<sequence>MDALQDTKLVKEKPKENATSAPPTGQSQGAHSEGLPHSGAMGPPDSAPQEGRIGRGDTRKGVPEESKHAESRIRVITLEAARLRKELRDSEAKRQRAVDKCKEYEEKNRWGERAISELRYSNKQLQGELKLASEAAAASATRNRAALASLRAGLGAVEQAVAERAAKSHTQLQGLFTALQGLQRLVLQRASVPGSDMLEAQRLFAELVHGLGALGSLIGGGLHPLIPPQSASEPPTPAAPPLALKEQSANVALAAELVVLKQRMSSVEAERVRLSAEATSLREELARERTGEGAKAAALIPQYRMAVVKARAQASALRERLAEGAKERAALREEVESAQKALRESSSAQEVEQQREALQSARALSEAAAARQQLEADLQVLRKRLARLEADAERWTKEREALLVRSGELEQRCKQHSRTIRDLRALIADQRADAQFALEIVSKRPKIFFFPPQHSTLETTSPRPATASAVHETLGRSQTWLNEHAVNGNGQAGNGFENGLGAGLDWTSSGERSSEFAGKGRERHRYHRSRRRGDRKTGRDEGYASVPNPSHQHGLRRDEQGARPGGYDGSAPNPGFERGLRREGNEVEVDGYRAVGVKGGLGTENRNNEGNGLLPAGVMPSGFGHTDFHKIGGPVIEGRDGDSLPPEAGGLRKGHGLGPSSVGVSSKPEEWNGVNNRLSEAKASSGKPNGGILAEGLLDDLLLTETESERDLLGKINGGSLKAGNRSGVSPVSQSLPAGQWPSRGLEATAAAYAQPISNKVVGDRDRNEGVTLQNDGGLMGENGELGRRESESDTGVWKGAAAAAGSEELQKGMAALDREIADLQTSLQAASWRLQE</sequence>
<evidence type="ECO:0000256" key="2">
    <source>
        <dbReference type="SAM" id="MobiDB-lite"/>
    </source>
</evidence>